<evidence type="ECO:0000313" key="12">
    <source>
        <dbReference type="Proteomes" id="UP000310168"/>
    </source>
</evidence>
<evidence type="ECO:0000259" key="10">
    <source>
        <dbReference type="Pfam" id="PF08323"/>
    </source>
</evidence>
<dbReference type="EMBL" id="SJDU01000080">
    <property type="protein sequence ID" value="TKZ35584.1"/>
    <property type="molecule type" value="Genomic_DNA"/>
</dbReference>
<comment type="catalytic activity">
    <reaction evidence="1 8">
        <text>[(1-&gt;4)-alpha-D-glucosyl](n) + ADP-alpha-D-glucose = [(1-&gt;4)-alpha-D-glucosyl](n+1) + ADP + H(+)</text>
        <dbReference type="Rhea" id="RHEA:18189"/>
        <dbReference type="Rhea" id="RHEA-COMP:9584"/>
        <dbReference type="Rhea" id="RHEA-COMP:9587"/>
        <dbReference type="ChEBI" id="CHEBI:15378"/>
        <dbReference type="ChEBI" id="CHEBI:15444"/>
        <dbReference type="ChEBI" id="CHEBI:57498"/>
        <dbReference type="ChEBI" id="CHEBI:456216"/>
        <dbReference type="EC" id="2.4.1.21"/>
    </reaction>
</comment>
<dbReference type="Gene3D" id="3.40.50.2000">
    <property type="entry name" value="Glycogen Phosphorylase B"/>
    <property type="match status" value="2"/>
</dbReference>
<dbReference type="SUPFAM" id="SSF53756">
    <property type="entry name" value="UDP-Glycosyltransferase/glycogen phosphorylase"/>
    <property type="match status" value="1"/>
</dbReference>
<keyword evidence="6 8" id="KW-0808">Transferase</keyword>
<evidence type="ECO:0000256" key="3">
    <source>
        <dbReference type="ARBA" id="ARBA00004964"/>
    </source>
</evidence>
<evidence type="ECO:0000313" key="11">
    <source>
        <dbReference type="EMBL" id="TKZ35584.1"/>
    </source>
</evidence>
<dbReference type="RefSeq" id="WP_137997934.1">
    <property type="nucleotide sequence ID" value="NZ_SJDU01000080.1"/>
</dbReference>
<dbReference type="InterPro" id="IPR001296">
    <property type="entry name" value="Glyco_trans_1"/>
</dbReference>
<evidence type="ECO:0000256" key="8">
    <source>
        <dbReference type="HAMAP-Rule" id="MF_00484"/>
    </source>
</evidence>
<sequence>MNLFMISSEAYPFSKTGGLGDIAGSLPLALNSIKIDSSLVVPLYKDNYKFVDKKSEYAKLKIKHDKNDIEVEIIKIKHPENLNITVYFIKQDKFFNRNGLYSENGKDYEDNASRFILFSKAVVQLIIYLYKKEKFKLDIIHLNDWQTSLIALYIKEVYNEEEALKNLKVIFTIHNLAYQGNFETDIYNLLNISWKFFVHSRLEFYGKVSFIKAGIILSDLITTVSPSYAKEIQSEGFGLNNLLAENSYKLFGVLNGVNDNSWNPKTDKYIKHHYSVDSNIDSVEECLKKKKIIRISLYKEFNLKNKNFPLITMISRFDPQKGLDLIYSSFFELSTYDGNFIFLFSKNNYFQNFEEEFIKRANRTKNIKVVFDFDEALAHRLTAGSDMYLMPSKFEPCGLNQIYSMKYGSLPIVHSVGGLKDTVINYKDSKSLNKATGFVFNDYSVNDFVDAMDFAFKIYNNKKVWNKLIYNAMNKDYSLLKTAKEYKKLYIKLLK</sequence>
<comment type="similarity">
    <text evidence="4 8">Belongs to the glycosyltransferase 1 family. Bacterial/plant glycogen synthase subfamily.</text>
</comment>
<dbReference type="InterPro" id="IPR011835">
    <property type="entry name" value="GS/SS"/>
</dbReference>
<evidence type="ECO:0000256" key="6">
    <source>
        <dbReference type="ARBA" id="ARBA00022679"/>
    </source>
</evidence>
<evidence type="ECO:0000259" key="9">
    <source>
        <dbReference type="Pfam" id="PF00534"/>
    </source>
</evidence>
<dbReference type="PANTHER" id="PTHR45825:SF11">
    <property type="entry name" value="ALPHA AMYLASE DOMAIN-CONTAINING PROTEIN"/>
    <property type="match status" value="1"/>
</dbReference>
<dbReference type="HAMAP" id="MF_00484">
    <property type="entry name" value="Glycogen_synth"/>
    <property type="match status" value="1"/>
</dbReference>
<organism evidence="11 12">
    <name type="scientific">Brachyspira catarrhinii</name>
    <dbReference type="NCBI Taxonomy" id="2528966"/>
    <lineage>
        <taxon>Bacteria</taxon>
        <taxon>Pseudomonadati</taxon>
        <taxon>Spirochaetota</taxon>
        <taxon>Spirochaetia</taxon>
        <taxon>Brachyspirales</taxon>
        <taxon>Brachyspiraceae</taxon>
        <taxon>Brachyspira</taxon>
    </lineage>
</organism>
<dbReference type="CDD" id="cd03791">
    <property type="entry name" value="GT5_Glycogen_synthase_DULL1-like"/>
    <property type="match status" value="1"/>
</dbReference>
<keyword evidence="5 8" id="KW-0328">Glycosyltransferase</keyword>
<reference evidence="11 12" key="1">
    <citation type="journal article" date="2019" name="Anaerobe">
        <title>Brachyspira catarrhinii sp. nov., an anaerobic intestinal spirochaete isolated from vervet monkeys may have been misidentified as Brachyspira aalborgi in previous studies.</title>
        <authorList>
            <person name="Phillips N.D."/>
            <person name="La T."/>
            <person name="Hampson D.J."/>
        </authorList>
    </citation>
    <scope>NUCLEOTIDE SEQUENCE [LARGE SCALE GENOMIC DNA]</scope>
    <source>
        <strain evidence="11 12">Z12</strain>
    </source>
</reference>
<comment type="pathway">
    <text evidence="3 8">Glycan biosynthesis; glycogen biosynthesis.</text>
</comment>
<dbReference type="Proteomes" id="UP000310168">
    <property type="component" value="Unassembled WGS sequence"/>
</dbReference>
<accession>A0ABY2TS22</accession>
<evidence type="ECO:0000256" key="4">
    <source>
        <dbReference type="ARBA" id="ARBA00010281"/>
    </source>
</evidence>
<dbReference type="Pfam" id="PF08323">
    <property type="entry name" value="Glyco_transf_5"/>
    <property type="match status" value="1"/>
</dbReference>
<dbReference type="Pfam" id="PF00534">
    <property type="entry name" value="Glycos_transf_1"/>
    <property type="match status" value="1"/>
</dbReference>
<dbReference type="InterPro" id="IPR013534">
    <property type="entry name" value="Starch_synth_cat_dom"/>
</dbReference>
<name>A0ABY2TS22_9SPIR</name>
<evidence type="ECO:0000256" key="2">
    <source>
        <dbReference type="ARBA" id="ARBA00002764"/>
    </source>
</evidence>
<feature type="domain" description="Starch synthase catalytic" evidence="10">
    <location>
        <begin position="4"/>
        <end position="244"/>
    </location>
</feature>
<gene>
    <name evidence="8" type="primary">glgA</name>
    <name evidence="11" type="ORF">EZH24_04545</name>
</gene>
<feature type="binding site" evidence="8">
    <location>
        <position position="15"/>
    </location>
    <ligand>
        <name>ADP-alpha-D-glucose</name>
        <dbReference type="ChEBI" id="CHEBI:57498"/>
    </ligand>
</feature>
<dbReference type="NCBIfam" id="TIGR02095">
    <property type="entry name" value="glgA"/>
    <property type="match status" value="1"/>
</dbReference>
<comment type="function">
    <text evidence="2 8">Synthesizes alpha-1,4-glucan chains using ADP-glucose.</text>
</comment>
<dbReference type="PANTHER" id="PTHR45825">
    <property type="entry name" value="GRANULE-BOUND STARCH SYNTHASE 1, CHLOROPLASTIC/AMYLOPLASTIC"/>
    <property type="match status" value="1"/>
</dbReference>
<evidence type="ECO:0000256" key="5">
    <source>
        <dbReference type="ARBA" id="ARBA00022676"/>
    </source>
</evidence>
<comment type="caution">
    <text evidence="11">The sequence shown here is derived from an EMBL/GenBank/DDBJ whole genome shotgun (WGS) entry which is preliminary data.</text>
</comment>
<dbReference type="EC" id="2.4.1.21" evidence="8"/>
<keyword evidence="7 8" id="KW-0320">Glycogen biosynthesis</keyword>
<evidence type="ECO:0000256" key="7">
    <source>
        <dbReference type="ARBA" id="ARBA00023056"/>
    </source>
</evidence>
<feature type="domain" description="Glycosyl transferase family 1" evidence="9">
    <location>
        <begin position="299"/>
        <end position="470"/>
    </location>
</feature>
<keyword evidence="12" id="KW-1185">Reference proteome</keyword>
<proteinExistence type="inferred from homology"/>
<protein>
    <recommendedName>
        <fullName evidence="8">Glycogen synthase</fullName>
        <ecNumber evidence="8">2.4.1.21</ecNumber>
    </recommendedName>
    <alternativeName>
        <fullName evidence="8">Starch [bacterial glycogen] synthase</fullName>
    </alternativeName>
</protein>
<evidence type="ECO:0000256" key="1">
    <source>
        <dbReference type="ARBA" id="ARBA00001478"/>
    </source>
</evidence>